<comment type="function">
    <text evidence="1">Could be involved in insertion of integral membrane proteins into the membrane.</text>
</comment>
<reference evidence="3 4" key="1">
    <citation type="submission" date="2017-07" db="EMBL/GenBank/DDBJ databases">
        <title>Draft whole genome sequences of clinical Proprionibacteriaceae strains.</title>
        <authorList>
            <person name="Bernier A.-M."/>
            <person name="Bernard K."/>
            <person name="Domingo M.-C."/>
        </authorList>
    </citation>
    <scope>NUCLEOTIDE SEQUENCE [LARGE SCALE GENOMIC DNA]</scope>
    <source>
        <strain evidence="3 4">NML 030167</strain>
    </source>
</reference>
<dbReference type="InterPro" id="IPR002696">
    <property type="entry name" value="Membr_insert_effic_factor_YidD"/>
</dbReference>
<proteinExistence type="inferred from homology"/>
<accession>A0A255GNM4</accession>
<keyword evidence="1" id="KW-1003">Cell membrane</keyword>
<keyword evidence="1" id="KW-0472">Membrane</keyword>
<name>A0A255GNM4_9ACTN</name>
<dbReference type="SMART" id="SM01234">
    <property type="entry name" value="Haemolytic"/>
    <property type="match status" value="1"/>
</dbReference>
<feature type="region of interest" description="Disordered" evidence="2">
    <location>
        <begin position="72"/>
        <end position="121"/>
    </location>
</feature>
<sequence>MKWLLIGFIKAWRAVISPLYGNVCRYWPSCSAYGLEAVQVHGALRGSWLTVRRIGRCNPWSAGGYDPVPGTPAAAEWECEQAEAERSRRDFGENSGSAEALGSDEPTDTGTESERTTRGVN</sequence>
<protein>
    <recommendedName>
        <fullName evidence="1">Putative membrane protein insertion efficiency factor</fullName>
    </recommendedName>
</protein>
<accession>A0A4R6LV82</accession>
<evidence type="ECO:0000256" key="1">
    <source>
        <dbReference type="HAMAP-Rule" id="MF_00386"/>
    </source>
</evidence>
<comment type="subcellular location">
    <subcellularLocation>
        <location evidence="1">Cell membrane</location>
        <topology evidence="1">Peripheral membrane protein</topology>
        <orientation evidence="1">Cytoplasmic side</orientation>
    </subcellularLocation>
</comment>
<keyword evidence="4" id="KW-1185">Reference proteome</keyword>
<dbReference type="RefSeq" id="WP_094404265.1">
    <property type="nucleotide sequence ID" value="NZ_NMVO01000001.1"/>
</dbReference>
<gene>
    <name evidence="3" type="ORF">CGZ94_00350</name>
</gene>
<dbReference type="GO" id="GO:0005886">
    <property type="term" value="C:plasma membrane"/>
    <property type="evidence" value="ECO:0007669"/>
    <property type="project" value="UniProtKB-SubCell"/>
</dbReference>
<dbReference type="HAMAP" id="MF_00386">
    <property type="entry name" value="UPF0161_YidD"/>
    <property type="match status" value="1"/>
</dbReference>
<dbReference type="Proteomes" id="UP000215896">
    <property type="component" value="Unassembled WGS sequence"/>
</dbReference>
<evidence type="ECO:0000256" key="2">
    <source>
        <dbReference type="SAM" id="MobiDB-lite"/>
    </source>
</evidence>
<dbReference type="PANTHER" id="PTHR33383">
    <property type="entry name" value="MEMBRANE PROTEIN INSERTION EFFICIENCY FACTOR-RELATED"/>
    <property type="match status" value="1"/>
</dbReference>
<dbReference type="AlphaFoldDB" id="A0A255GNM4"/>
<evidence type="ECO:0000313" key="4">
    <source>
        <dbReference type="Proteomes" id="UP000215896"/>
    </source>
</evidence>
<evidence type="ECO:0000313" key="3">
    <source>
        <dbReference type="EMBL" id="OYO17399.1"/>
    </source>
</evidence>
<comment type="caution">
    <text evidence="3">The sequence shown here is derived from an EMBL/GenBank/DDBJ whole genome shotgun (WGS) entry which is preliminary data.</text>
</comment>
<dbReference type="PANTHER" id="PTHR33383:SF1">
    <property type="entry name" value="MEMBRANE PROTEIN INSERTION EFFICIENCY FACTOR-RELATED"/>
    <property type="match status" value="1"/>
</dbReference>
<feature type="compositionally biased region" description="Basic and acidic residues" evidence="2">
    <location>
        <begin position="83"/>
        <end position="92"/>
    </location>
</feature>
<comment type="similarity">
    <text evidence="1">Belongs to the UPF0161 family.</text>
</comment>
<dbReference type="EMBL" id="NMVO01000001">
    <property type="protein sequence ID" value="OYO17399.1"/>
    <property type="molecule type" value="Genomic_DNA"/>
</dbReference>
<organism evidence="3 4">
    <name type="scientific">Enemella evansiae</name>
    <dbReference type="NCBI Taxonomy" id="2016499"/>
    <lineage>
        <taxon>Bacteria</taxon>
        <taxon>Bacillati</taxon>
        <taxon>Actinomycetota</taxon>
        <taxon>Actinomycetes</taxon>
        <taxon>Propionibacteriales</taxon>
        <taxon>Propionibacteriaceae</taxon>
        <taxon>Enemella</taxon>
    </lineage>
</organism>
<dbReference type="Pfam" id="PF01809">
    <property type="entry name" value="YidD"/>
    <property type="match status" value="1"/>
</dbReference>
<dbReference type="NCBIfam" id="TIGR00278">
    <property type="entry name" value="membrane protein insertion efficiency factor YidD"/>
    <property type="match status" value="1"/>
</dbReference>
<dbReference type="OrthoDB" id="9801753at2"/>
<feature type="compositionally biased region" description="Basic and acidic residues" evidence="2">
    <location>
        <begin position="112"/>
        <end position="121"/>
    </location>
</feature>